<evidence type="ECO:0000313" key="2">
    <source>
        <dbReference type="Proteomes" id="UP000054477"/>
    </source>
</evidence>
<organism evidence="1 2">
    <name type="scientific">Laccaria amethystina LaAM-08-1</name>
    <dbReference type="NCBI Taxonomy" id="1095629"/>
    <lineage>
        <taxon>Eukaryota</taxon>
        <taxon>Fungi</taxon>
        <taxon>Dikarya</taxon>
        <taxon>Basidiomycota</taxon>
        <taxon>Agaricomycotina</taxon>
        <taxon>Agaricomycetes</taxon>
        <taxon>Agaricomycetidae</taxon>
        <taxon>Agaricales</taxon>
        <taxon>Agaricineae</taxon>
        <taxon>Hydnangiaceae</taxon>
        <taxon>Laccaria</taxon>
    </lineage>
</organism>
<gene>
    <name evidence="1" type="ORF">K443DRAFT_686783</name>
</gene>
<proteinExistence type="predicted"/>
<dbReference type="AlphaFoldDB" id="A0A0C9WLM2"/>
<dbReference type="EMBL" id="KN839195">
    <property type="protein sequence ID" value="KIJ90415.1"/>
    <property type="molecule type" value="Genomic_DNA"/>
</dbReference>
<protein>
    <submittedName>
        <fullName evidence="1">Uncharacterized protein</fullName>
    </submittedName>
</protein>
<keyword evidence="2" id="KW-1185">Reference proteome</keyword>
<dbReference type="Proteomes" id="UP000054477">
    <property type="component" value="Unassembled WGS sequence"/>
</dbReference>
<dbReference type="HOGENOM" id="CLU_2758168_0_0_1"/>
<sequence>MCNGCWNLIKERKFITVQQQNRRFSVEDITTGIYLFISHNVRCFTLHYSMADLRKGGSVGTDLQIKLLLR</sequence>
<name>A0A0C9WLM2_9AGAR</name>
<reference evidence="1 2" key="1">
    <citation type="submission" date="2014-04" db="EMBL/GenBank/DDBJ databases">
        <authorList>
            <consortium name="DOE Joint Genome Institute"/>
            <person name="Kuo A."/>
            <person name="Kohler A."/>
            <person name="Nagy L.G."/>
            <person name="Floudas D."/>
            <person name="Copeland A."/>
            <person name="Barry K.W."/>
            <person name="Cichocki N."/>
            <person name="Veneault-Fourrey C."/>
            <person name="LaButti K."/>
            <person name="Lindquist E.A."/>
            <person name="Lipzen A."/>
            <person name="Lundell T."/>
            <person name="Morin E."/>
            <person name="Murat C."/>
            <person name="Sun H."/>
            <person name="Tunlid A."/>
            <person name="Henrissat B."/>
            <person name="Grigoriev I.V."/>
            <person name="Hibbett D.S."/>
            <person name="Martin F."/>
            <person name="Nordberg H.P."/>
            <person name="Cantor M.N."/>
            <person name="Hua S.X."/>
        </authorList>
    </citation>
    <scope>NUCLEOTIDE SEQUENCE [LARGE SCALE GENOMIC DNA]</scope>
    <source>
        <strain evidence="1 2">LaAM-08-1</strain>
    </source>
</reference>
<accession>A0A0C9WLM2</accession>
<evidence type="ECO:0000313" key="1">
    <source>
        <dbReference type="EMBL" id="KIJ90415.1"/>
    </source>
</evidence>
<reference evidence="2" key="2">
    <citation type="submission" date="2015-01" db="EMBL/GenBank/DDBJ databases">
        <title>Evolutionary Origins and Diversification of the Mycorrhizal Mutualists.</title>
        <authorList>
            <consortium name="DOE Joint Genome Institute"/>
            <consortium name="Mycorrhizal Genomics Consortium"/>
            <person name="Kohler A."/>
            <person name="Kuo A."/>
            <person name="Nagy L.G."/>
            <person name="Floudas D."/>
            <person name="Copeland A."/>
            <person name="Barry K.W."/>
            <person name="Cichocki N."/>
            <person name="Veneault-Fourrey C."/>
            <person name="LaButti K."/>
            <person name="Lindquist E.A."/>
            <person name="Lipzen A."/>
            <person name="Lundell T."/>
            <person name="Morin E."/>
            <person name="Murat C."/>
            <person name="Riley R."/>
            <person name="Ohm R."/>
            <person name="Sun H."/>
            <person name="Tunlid A."/>
            <person name="Henrissat B."/>
            <person name="Grigoriev I.V."/>
            <person name="Hibbett D.S."/>
            <person name="Martin F."/>
        </authorList>
    </citation>
    <scope>NUCLEOTIDE SEQUENCE [LARGE SCALE GENOMIC DNA]</scope>
    <source>
        <strain evidence="2">LaAM-08-1</strain>
    </source>
</reference>